<dbReference type="GO" id="GO:0160147">
    <property type="term" value="F:tRNA pseudouridine(38-40) synthase activity"/>
    <property type="evidence" value="ECO:0007669"/>
    <property type="project" value="UniProtKB-EC"/>
</dbReference>
<feature type="active site" description="Nucleophile" evidence="4 5">
    <location>
        <position position="52"/>
    </location>
</feature>
<evidence type="ECO:0000256" key="7">
    <source>
        <dbReference type="RuleBase" id="RU003792"/>
    </source>
</evidence>
<evidence type="ECO:0000256" key="2">
    <source>
        <dbReference type="ARBA" id="ARBA00022694"/>
    </source>
</evidence>
<evidence type="ECO:0000256" key="1">
    <source>
        <dbReference type="ARBA" id="ARBA00009375"/>
    </source>
</evidence>
<dbReference type="FunFam" id="3.30.70.580:FF:000001">
    <property type="entry name" value="tRNA pseudouridine synthase A"/>
    <property type="match status" value="1"/>
</dbReference>
<evidence type="ECO:0000313" key="10">
    <source>
        <dbReference type="Proteomes" id="UP000705867"/>
    </source>
</evidence>
<dbReference type="InterPro" id="IPR020103">
    <property type="entry name" value="PsdUridine_synth_cat_dom_sf"/>
</dbReference>
<evidence type="ECO:0000259" key="8">
    <source>
        <dbReference type="Pfam" id="PF01416"/>
    </source>
</evidence>
<comment type="catalytic activity">
    <reaction evidence="4 7">
        <text>uridine(38/39/40) in tRNA = pseudouridine(38/39/40) in tRNA</text>
        <dbReference type="Rhea" id="RHEA:22376"/>
        <dbReference type="Rhea" id="RHEA-COMP:10085"/>
        <dbReference type="Rhea" id="RHEA-COMP:10087"/>
        <dbReference type="ChEBI" id="CHEBI:65314"/>
        <dbReference type="ChEBI" id="CHEBI:65315"/>
        <dbReference type="EC" id="5.4.99.12"/>
    </reaction>
</comment>
<dbReference type="Proteomes" id="UP000705867">
    <property type="component" value="Unassembled WGS sequence"/>
</dbReference>
<sequence>MRTIRITIQYDGTAYNGWQIQPNGVTLQEILQEGVGRITGERLTVTGAGRTDAGVHALAQVAAFRTSSGLPPEVFRRALNARLPADIRILDAVEEREDFHPRFDAARKAYFYLIANAPLVSPFLYRYVWQVPAALDIETMRRAAAPLEGTHDFSSFRASGCGAKSPERTVFSLALERHTCLDFMTVQFRGEFLKIRIEGDAFLRHMVRNIVGTLVEAGKGRIRAESMQELLISRDRKCAGPTAPARGLFLERIFYPGEE</sequence>
<dbReference type="InterPro" id="IPR020094">
    <property type="entry name" value="TruA/RsuA/RluB/E/F_N"/>
</dbReference>
<evidence type="ECO:0000256" key="6">
    <source>
        <dbReference type="PIRSR" id="PIRSR001430-2"/>
    </source>
</evidence>
<gene>
    <name evidence="4 9" type="primary">truA</name>
    <name evidence="9" type="ORF">K8I29_00805</name>
</gene>
<dbReference type="EC" id="5.4.99.12" evidence="4"/>
<dbReference type="PANTHER" id="PTHR11142:SF0">
    <property type="entry name" value="TRNA PSEUDOURIDINE SYNTHASE-LIKE 1"/>
    <property type="match status" value="1"/>
</dbReference>
<dbReference type="AlphaFoldDB" id="A0A953J1W3"/>
<dbReference type="SUPFAM" id="SSF55120">
    <property type="entry name" value="Pseudouridine synthase"/>
    <property type="match status" value="1"/>
</dbReference>
<keyword evidence="2 4" id="KW-0819">tRNA processing</keyword>
<dbReference type="EMBL" id="JAIOIV010000010">
    <property type="protein sequence ID" value="MBZ0154736.1"/>
    <property type="molecule type" value="Genomic_DNA"/>
</dbReference>
<dbReference type="HAMAP" id="MF_00171">
    <property type="entry name" value="TruA"/>
    <property type="match status" value="1"/>
</dbReference>
<reference evidence="9" key="1">
    <citation type="journal article" date="2021" name="bioRxiv">
        <title>Unraveling nitrogen, sulfur and carbon metabolic pathways and microbial community transcriptional responses to substrate deprivation and toxicity stresses in a bioreactor mimicking anoxic brackish coastal sediment conditions.</title>
        <authorList>
            <person name="Martins P.D."/>
            <person name="Echeveste M.J."/>
            <person name="Arshad A."/>
            <person name="Kurth J."/>
            <person name="Ouboter H."/>
            <person name="Jetten M.S.M."/>
            <person name="Welte C.U."/>
        </authorList>
    </citation>
    <scope>NUCLEOTIDE SEQUENCE</scope>
    <source>
        <strain evidence="9">MAG_39</strain>
    </source>
</reference>
<feature type="binding site" evidence="4 6">
    <location>
        <position position="110"/>
    </location>
    <ligand>
        <name>substrate</name>
    </ligand>
</feature>
<dbReference type="Gene3D" id="3.30.70.660">
    <property type="entry name" value="Pseudouridine synthase I, catalytic domain, C-terminal subdomain"/>
    <property type="match status" value="1"/>
</dbReference>
<comment type="similarity">
    <text evidence="1 4 7">Belongs to the tRNA pseudouridine synthase TruA family.</text>
</comment>
<feature type="domain" description="Pseudouridine synthase I TruA alpha/beta" evidence="8">
    <location>
        <begin position="8"/>
        <end position="104"/>
    </location>
</feature>
<proteinExistence type="inferred from homology"/>
<dbReference type="CDD" id="cd02570">
    <property type="entry name" value="PseudoU_synth_EcTruA"/>
    <property type="match status" value="1"/>
</dbReference>
<evidence type="ECO:0000256" key="4">
    <source>
        <dbReference type="HAMAP-Rule" id="MF_00171"/>
    </source>
</evidence>
<dbReference type="GO" id="GO:0003723">
    <property type="term" value="F:RNA binding"/>
    <property type="evidence" value="ECO:0007669"/>
    <property type="project" value="InterPro"/>
</dbReference>
<dbReference type="InterPro" id="IPR020095">
    <property type="entry name" value="PsdUridine_synth_TruA_C"/>
</dbReference>
<reference evidence="9" key="2">
    <citation type="submission" date="2021-08" db="EMBL/GenBank/DDBJ databases">
        <authorList>
            <person name="Dalcin Martins P."/>
        </authorList>
    </citation>
    <scope>NUCLEOTIDE SEQUENCE</scope>
    <source>
        <strain evidence="9">MAG_39</strain>
    </source>
</reference>
<comment type="caution">
    <text evidence="4">Lacks conserved residue(s) required for the propagation of feature annotation.</text>
</comment>
<evidence type="ECO:0000256" key="5">
    <source>
        <dbReference type="PIRSR" id="PIRSR001430-1"/>
    </source>
</evidence>
<dbReference type="NCBIfam" id="TIGR00071">
    <property type="entry name" value="hisT_truA"/>
    <property type="match status" value="1"/>
</dbReference>
<dbReference type="InterPro" id="IPR020097">
    <property type="entry name" value="PsdUridine_synth_TruA_a/b_dom"/>
</dbReference>
<protein>
    <recommendedName>
        <fullName evidence="4">tRNA pseudouridine synthase A</fullName>
        <ecNumber evidence="4">5.4.99.12</ecNumber>
    </recommendedName>
    <alternativeName>
        <fullName evidence="4">tRNA pseudouridine(38-40) synthase</fullName>
    </alternativeName>
    <alternativeName>
        <fullName evidence="4">tRNA pseudouridylate synthase I</fullName>
    </alternativeName>
    <alternativeName>
        <fullName evidence="4">tRNA-uridine isomerase I</fullName>
    </alternativeName>
</protein>
<dbReference type="PANTHER" id="PTHR11142">
    <property type="entry name" value="PSEUDOURIDYLATE SYNTHASE"/>
    <property type="match status" value="1"/>
</dbReference>
<dbReference type="Gene3D" id="3.30.70.580">
    <property type="entry name" value="Pseudouridine synthase I, catalytic domain, N-terminal subdomain"/>
    <property type="match status" value="1"/>
</dbReference>
<feature type="domain" description="Pseudouridine synthase I TruA alpha/beta" evidence="8">
    <location>
        <begin position="143"/>
        <end position="256"/>
    </location>
</feature>
<comment type="subunit">
    <text evidence="4">Homodimer.</text>
</comment>
<organism evidence="9 10">
    <name type="scientific">Candidatus Nitrobium versatile</name>
    <dbReference type="NCBI Taxonomy" id="2884831"/>
    <lineage>
        <taxon>Bacteria</taxon>
        <taxon>Pseudomonadati</taxon>
        <taxon>Nitrospirota</taxon>
        <taxon>Nitrospiria</taxon>
        <taxon>Nitrospirales</taxon>
        <taxon>Nitrospiraceae</taxon>
        <taxon>Candidatus Nitrobium</taxon>
    </lineage>
</organism>
<evidence type="ECO:0000256" key="3">
    <source>
        <dbReference type="ARBA" id="ARBA00023235"/>
    </source>
</evidence>
<name>A0A953J1W3_9BACT</name>
<evidence type="ECO:0000313" key="9">
    <source>
        <dbReference type="EMBL" id="MBZ0154736.1"/>
    </source>
</evidence>
<comment type="caution">
    <text evidence="9">The sequence shown here is derived from an EMBL/GenBank/DDBJ whole genome shotgun (WGS) entry which is preliminary data.</text>
</comment>
<dbReference type="Pfam" id="PF01416">
    <property type="entry name" value="PseudoU_synth_1"/>
    <property type="match status" value="2"/>
</dbReference>
<dbReference type="GO" id="GO:0031119">
    <property type="term" value="P:tRNA pseudouridine synthesis"/>
    <property type="evidence" value="ECO:0007669"/>
    <property type="project" value="UniProtKB-UniRule"/>
</dbReference>
<accession>A0A953J1W3</accession>
<dbReference type="PIRSF" id="PIRSF001430">
    <property type="entry name" value="tRNA_psdUrid_synth"/>
    <property type="match status" value="1"/>
</dbReference>
<dbReference type="InterPro" id="IPR001406">
    <property type="entry name" value="PsdUridine_synth_TruA"/>
</dbReference>
<comment type="function">
    <text evidence="4">Formation of pseudouridine at positions 38, 39 and 40 in the anticodon stem and loop of transfer RNAs.</text>
</comment>
<keyword evidence="3 4" id="KW-0413">Isomerase</keyword>